<dbReference type="Proteomes" id="UP000596742">
    <property type="component" value="Unassembled WGS sequence"/>
</dbReference>
<sequence>MSIPSTLEIHPNLALEFIIGTLMTCILISNIDIDLYNEYLRLRYKTDDFLNIWKEEATAALSIRAAGVNPELFKVFEQRKVISLICQDSPGDWEKLMQNLPFVKKMFDRCNFELTTLTKL</sequence>
<organism evidence="1 2">
    <name type="scientific">Mytilus galloprovincialis</name>
    <name type="common">Mediterranean mussel</name>
    <dbReference type="NCBI Taxonomy" id="29158"/>
    <lineage>
        <taxon>Eukaryota</taxon>
        <taxon>Metazoa</taxon>
        <taxon>Spiralia</taxon>
        <taxon>Lophotrochozoa</taxon>
        <taxon>Mollusca</taxon>
        <taxon>Bivalvia</taxon>
        <taxon>Autobranchia</taxon>
        <taxon>Pteriomorphia</taxon>
        <taxon>Mytilida</taxon>
        <taxon>Mytiloidea</taxon>
        <taxon>Mytilidae</taxon>
        <taxon>Mytilinae</taxon>
        <taxon>Mytilus</taxon>
    </lineage>
</organism>
<accession>A0A8B6F5F6</accession>
<dbReference type="AlphaFoldDB" id="A0A8B6F5F6"/>
<dbReference type="Gene3D" id="3.30.70.1060">
    <property type="entry name" value="Dimeric alpha+beta barrel"/>
    <property type="match status" value="1"/>
</dbReference>
<comment type="caution">
    <text evidence="1">The sequence shown here is derived from an EMBL/GenBank/DDBJ whole genome shotgun (WGS) entry which is preliminary data.</text>
</comment>
<keyword evidence="2" id="KW-1185">Reference proteome</keyword>
<evidence type="ECO:0000313" key="1">
    <source>
        <dbReference type="EMBL" id="VDI43773.1"/>
    </source>
</evidence>
<proteinExistence type="predicted"/>
<protein>
    <submittedName>
        <fullName evidence="1">Uncharacterized protein</fullName>
    </submittedName>
</protein>
<reference evidence="1" key="1">
    <citation type="submission" date="2018-11" db="EMBL/GenBank/DDBJ databases">
        <authorList>
            <person name="Alioto T."/>
            <person name="Alioto T."/>
        </authorList>
    </citation>
    <scope>NUCLEOTIDE SEQUENCE</scope>
</reference>
<name>A0A8B6F5F6_MYTGA</name>
<gene>
    <name evidence="1" type="ORF">MGAL_10B001091</name>
</gene>
<dbReference type="EMBL" id="UYJE01006192">
    <property type="protein sequence ID" value="VDI43773.1"/>
    <property type="molecule type" value="Genomic_DNA"/>
</dbReference>
<evidence type="ECO:0000313" key="2">
    <source>
        <dbReference type="Proteomes" id="UP000596742"/>
    </source>
</evidence>
<dbReference type="SUPFAM" id="SSF54909">
    <property type="entry name" value="Dimeric alpha+beta barrel"/>
    <property type="match status" value="1"/>
</dbReference>
<dbReference type="InterPro" id="IPR011008">
    <property type="entry name" value="Dimeric_a/b-barrel"/>
</dbReference>
<dbReference type="OrthoDB" id="5961967at2759"/>